<dbReference type="GO" id="GO:0071207">
    <property type="term" value="F:histone pre-mRNA stem-loop binding"/>
    <property type="evidence" value="ECO:0007669"/>
    <property type="project" value="TreeGrafter"/>
</dbReference>
<evidence type="ECO:0000313" key="5">
    <source>
        <dbReference type="EMBL" id="VDM04077.1"/>
    </source>
</evidence>
<dbReference type="GO" id="GO:0051028">
    <property type="term" value="P:mRNA transport"/>
    <property type="evidence" value="ECO:0007669"/>
    <property type="project" value="TreeGrafter"/>
</dbReference>
<dbReference type="GO" id="GO:0071204">
    <property type="term" value="C:histone pre-mRNA 3'end processing complex"/>
    <property type="evidence" value="ECO:0007669"/>
    <property type="project" value="TreeGrafter"/>
</dbReference>
<dbReference type="InterPro" id="IPR038294">
    <property type="entry name" value="SLBP_RNA_bind_sf"/>
</dbReference>
<protein>
    <submittedName>
        <fullName evidence="7">SLBP_RNA_bind domain-containing protein</fullName>
    </submittedName>
</protein>
<dbReference type="WBParaSite" id="SSLN_0001836501-mRNA-1">
    <property type="protein sequence ID" value="SSLN_0001836501-mRNA-1"/>
    <property type="gene ID" value="SSLN_0001836501"/>
</dbReference>
<evidence type="ECO:0000256" key="2">
    <source>
        <dbReference type="ARBA" id="ARBA00022884"/>
    </source>
</evidence>
<dbReference type="STRING" id="70667.A0A183TMJ3"/>
<keyword evidence="6" id="KW-1185">Reference proteome</keyword>
<dbReference type="OrthoDB" id="265795at2759"/>
<dbReference type="GO" id="GO:0006398">
    <property type="term" value="P:mRNA 3'-end processing by stem-loop binding and cleavage"/>
    <property type="evidence" value="ECO:0007669"/>
    <property type="project" value="TreeGrafter"/>
</dbReference>
<dbReference type="Gene3D" id="1.10.8.1120">
    <property type="entry name" value="Histone RNA hairpin-binding protein RNA-binding domain"/>
    <property type="match status" value="1"/>
</dbReference>
<keyword evidence="3" id="KW-0175">Coiled coil</keyword>
<keyword evidence="2" id="KW-0694">RNA-binding</keyword>
<dbReference type="PANTHER" id="PTHR17408">
    <property type="entry name" value="HISTONE RNA HAIRPIN-BINDING PROTEIN"/>
    <property type="match status" value="1"/>
</dbReference>
<dbReference type="InterPro" id="IPR026502">
    <property type="entry name" value="SLBP1/SLBP2"/>
</dbReference>
<dbReference type="Proteomes" id="UP000275846">
    <property type="component" value="Unassembled WGS sequence"/>
</dbReference>
<dbReference type="EMBL" id="UYSU01042939">
    <property type="protein sequence ID" value="VDM04077.1"/>
    <property type="molecule type" value="Genomic_DNA"/>
</dbReference>
<feature type="coiled-coil region" evidence="3">
    <location>
        <begin position="39"/>
        <end position="80"/>
    </location>
</feature>
<feature type="domain" description="Histone RNA hairpin-binding protein RNA-binding" evidence="4">
    <location>
        <begin position="75"/>
        <end position="138"/>
    </location>
</feature>
<sequence length="141" mass="17443">VGKRRYHPKYDPYIEIRRARERLSQYKTKGDWAIDMLLSDDAEEDLQKYENKLKRRYSQRGELDGEVELERRQLELLRRQRDIDMGKVTERYAEYVLTIPKPERQKHHPRTPNKFRTVSRRAWDGMIRKWRKHLHYFDSPE</sequence>
<dbReference type="AlphaFoldDB" id="A0A183TMJ3"/>
<name>A0A183TMJ3_SCHSO</name>
<evidence type="ECO:0000259" key="4">
    <source>
        <dbReference type="Pfam" id="PF15247"/>
    </source>
</evidence>
<organism evidence="7">
    <name type="scientific">Schistocephalus solidus</name>
    <name type="common">Tapeworm</name>
    <dbReference type="NCBI Taxonomy" id="70667"/>
    <lineage>
        <taxon>Eukaryota</taxon>
        <taxon>Metazoa</taxon>
        <taxon>Spiralia</taxon>
        <taxon>Lophotrochozoa</taxon>
        <taxon>Platyhelminthes</taxon>
        <taxon>Cestoda</taxon>
        <taxon>Eucestoda</taxon>
        <taxon>Diphyllobothriidea</taxon>
        <taxon>Diphyllobothriidae</taxon>
        <taxon>Schistocephalus</taxon>
    </lineage>
</organism>
<reference evidence="5 6" key="2">
    <citation type="submission" date="2018-11" db="EMBL/GenBank/DDBJ databases">
        <authorList>
            <consortium name="Pathogen Informatics"/>
        </authorList>
    </citation>
    <scope>NUCLEOTIDE SEQUENCE [LARGE SCALE GENOMIC DNA]</scope>
    <source>
        <strain evidence="5 6">NST_G2</strain>
    </source>
</reference>
<dbReference type="Pfam" id="PF15247">
    <property type="entry name" value="SLBP_RNA_bind"/>
    <property type="match status" value="1"/>
</dbReference>
<dbReference type="GO" id="GO:0003729">
    <property type="term" value="F:mRNA binding"/>
    <property type="evidence" value="ECO:0007669"/>
    <property type="project" value="InterPro"/>
</dbReference>
<dbReference type="FunFam" id="1.10.8.1120:FF:000001">
    <property type="entry name" value="Histone RNA hairpin-binding protein-like"/>
    <property type="match status" value="1"/>
</dbReference>
<accession>A0A183TMJ3</accession>
<comment type="similarity">
    <text evidence="1">Belongs to the SLBP family.</text>
</comment>
<dbReference type="GO" id="GO:0005737">
    <property type="term" value="C:cytoplasm"/>
    <property type="evidence" value="ECO:0007669"/>
    <property type="project" value="TreeGrafter"/>
</dbReference>
<reference evidence="7" key="1">
    <citation type="submission" date="2016-06" db="UniProtKB">
        <authorList>
            <consortium name="WormBaseParasite"/>
        </authorList>
    </citation>
    <scope>IDENTIFICATION</scope>
</reference>
<evidence type="ECO:0000256" key="1">
    <source>
        <dbReference type="ARBA" id="ARBA00006151"/>
    </source>
</evidence>
<evidence type="ECO:0000313" key="7">
    <source>
        <dbReference type="WBParaSite" id="SSLN_0001836501-mRNA-1"/>
    </source>
</evidence>
<evidence type="ECO:0000313" key="6">
    <source>
        <dbReference type="Proteomes" id="UP000275846"/>
    </source>
</evidence>
<evidence type="ECO:0000256" key="3">
    <source>
        <dbReference type="SAM" id="Coils"/>
    </source>
</evidence>
<dbReference type="InterPro" id="IPR029344">
    <property type="entry name" value="SLBP_RNA_bind"/>
</dbReference>
<proteinExistence type="inferred from homology"/>
<gene>
    <name evidence="5" type="ORF">SSLN_LOCUS17691</name>
</gene>
<dbReference type="PANTHER" id="PTHR17408:SF0">
    <property type="entry name" value="HISTONE RNA HAIRPIN-BINDING PROTEIN"/>
    <property type="match status" value="1"/>
</dbReference>